<proteinExistence type="predicted"/>
<reference evidence="2" key="1">
    <citation type="journal article" date="2023" name="bioRxiv">
        <title>Improved chromosome-level genome assembly for marigold (Tagetes erecta).</title>
        <authorList>
            <person name="Jiang F."/>
            <person name="Yuan L."/>
            <person name="Wang S."/>
            <person name="Wang H."/>
            <person name="Xu D."/>
            <person name="Wang A."/>
            <person name="Fan W."/>
        </authorList>
    </citation>
    <scope>NUCLEOTIDE SEQUENCE</scope>
    <source>
        <strain evidence="2">WSJ</strain>
        <tissue evidence="2">Leaf</tissue>
    </source>
</reference>
<organism evidence="2 3">
    <name type="scientific">Tagetes erecta</name>
    <name type="common">African marigold</name>
    <dbReference type="NCBI Taxonomy" id="13708"/>
    <lineage>
        <taxon>Eukaryota</taxon>
        <taxon>Viridiplantae</taxon>
        <taxon>Streptophyta</taxon>
        <taxon>Embryophyta</taxon>
        <taxon>Tracheophyta</taxon>
        <taxon>Spermatophyta</taxon>
        <taxon>Magnoliopsida</taxon>
        <taxon>eudicotyledons</taxon>
        <taxon>Gunneridae</taxon>
        <taxon>Pentapetalae</taxon>
        <taxon>asterids</taxon>
        <taxon>campanulids</taxon>
        <taxon>Asterales</taxon>
        <taxon>Asteraceae</taxon>
        <taxon>Asteroideae</taxon>
        <taxon>Heliantheae alliance</taxon>
        <taxon>Tageteae</taxon>
        <taxon>Tagetes</taxon>
    </lineage>
</organism>
<name>A0AAD8P6D7_TARER</name>
<dbReference type="CDD" id="cd04301">
    <property type="entry name" value="NAT_SF"/>
    <property type="match status" value="1"/>
</dbReference>
<dbReference type="InterPro" id="IPR000182">
    <property type="entry name" value="GNAT_dom"/>
</dbReference>
<dbReference type="PANTHER" id="PTHR47370:SF6">
    <property type="entry name" value="N-ACETYLTRANSFERASE HLS1-RELATED"/>
    <property type="match status" value="1"/>
</dbReference>
<dbReference type="GO" id="GO:0016747">
    <property type="term" value="F:acyltransferase activity, transferring groups other than amino-acyl groups"/>
    <property type="evidence" value="ECO:0007669"/>
    <property type="project" value="InterPro"/>
</dbReference>
<dbReference type="PROSITE" id="PS51186">
    <property type="entry name" value="GNAT"/>
    <property type="match status" value="1"/>
</dbReference>
<protein>
    <recommendedName>
        <fullName evidence="1">N-acetyltransferase domain-containing protein</fullName>
    </recommendedName>
</protein>
<dbReference type="AlphaFoldDB" id="A0AAD8P6D7"/>
<dbReference type="Gene3D" id="3.40.630.30">
    <property type="match status" value="1"/>
</dbReference>
<dbReference type="InterPro" id="IPR052810">
    <property type="entry name" value="Plant_NAT"/>
</dbReference>
<accession>A0AAD8P6D7</accession>
<gene>
    <name evidence="2" type="ORF">QVD17_10932</name>
</gene>
<comment type="caution">
    <text evidence="2">The sequence shown here is derived from an EMBL/GenBank/DDBJ whole genome shotgun (WGS) entry which is preliminary data.</text>
</comment>
<evidence type="ECO:0000313" key="2">
    <source>
        <dbReference type="EMBL" id="KAK1434014.1"/>
    </source>
</evidence>
<dbReference type="SUPFAM" id="SSF55729">
    <property type="entry name" value="Acyl-CoA N-acyltransferases (Nat)"/>
    <property type="match status" value="1"/>
</dbReference>
<keyword evidence="3" id="KW-1185">Reference proteome</keyword>
<evidence type="ECO:0000259" key="1">
    <source>
        <dbReference type="PROSITE" id="PS51186"/>
    </source>
</evidence>
<evidence type="ECO:0000313" key="3">
    <source>
        <dbReference type="Proteomes" id="UP001229421"/>
    </source>
</evidence>
<dbReference type="EMBL" id="JAUHHV010000002">
    <property type="protein sequence ID" value="KAK1434014.1"/>
    <property type="molecule type" value="Genomic_DNA"/>
</dbReference>
<dbReference type="Proteomes" id="UP001229421">
    <property type="component" value="Unassembled WGS sequence"/>
</dbReference>
<feature type="domain" description="N-acetyltransferase" evidence="1">
    <location>
        <begin position="32"/>
        <end position="198"/>
    </location>
</feature>
<dbReference type="InterPro" id="IPR016181">
    <property type="entry name" value="Acyl_CoA_acyltransferase"/>
</dbReference>
<sequence>MTIRVIHLTASTRKRNVPGFGPVQERLDPQVIVIREYEEHGDKAAVEAFESRCDFRKARKPSLITNLMGDPLCRVRHFPIHVMLVAEHVEKKEIVGGIRGCIKSVSKGEHDQHRVYIKLAYVLGLRVSPPYRQLGIGTKLVQCLEEWCKKNGADYAYMATDSFNEASLNLFTLKCDYVKFRSLTILVQPVHAHNKPLISGVVIKQVDPQLAGSIYCKTLGDSEFFPEDIDVILHNKLSLGTFMAIPKSYLDHWDPNMTILPPSFAILSIWNTKEVFRFQVKGVSPLTYAECAGSRVLDTLMPCLRLPSVPNFFKQFGVYFLYGLHMRGYGASRLMKSLCAHAHNMARNDVLCRAVVAEVGQMDPVREVMPHWRKFSWAEDVWCIKKLGSAKHDINPGPHGWVKSTSSSSSSVIFVDPRDF</sequence>
<dbReference type="PANTHER" id="PTHR47370">
    <property type="entry name" value="ACYL-COA N-ACYLTRANSFERASES (NAT) SUPERFAMILY PROTEIN"/>
    <property type="match status" value="1"/>
</dbReference>
<dbReference type="Pfam" id="PF00583">
    <property type="entry name" value="Acetyltransf_1"/>
    <property type="match status" value="1"/>
</dbReference>